<comment type="caution">
    <text evidence="1">The sequence shown here is derived from an EMBL/GenBank/DDBJ whole genome shotgun (WGS) entry which is preliminary data.</text>
</comment>
<sequence>MKHGQGVDFAPRAQQVPVCGQQVRGVAGDFALLGMTGSGAEMRGGTLPALFGQFLRGLEGFGGGLRAKVRHVPSVTDS</sequence>
<name>A0ABP9XDX5_9DEIO</name>
<reference evidence="1 2" key="1">
    <citation type="submission" date="2024-02" db="EMBL/GenBank/DDBJ databases">
        <title>Deinococcus aluminii NBRC 112889.</title>
        <authorList>
            <person name="Ichikawa N."/>
            <person name="Katano-Makiyama Y."/>
            <person name="Hidaka K."/>
        </authorList>
    </citation>
    <scope>NUCLEOTIDE SEQUENCE [LARGE SCALE GENOMIC DNA]</scope>
    <source>
        <strain evidence="1 2">NBRC 112889</strain>
    </source>
</reference>
<dbReference type="Proteomes" id="UP001404956">
    <property type="component" value="Unassembled WGS sequence"/>
</dbReference>
<dbReference type="RefSeq" id="WP_345454060.1">
    <property type="nucleotide sequence ID" value="NZ_BAABRV010000004.1"/>
</dbReference>
<keyword evidence="2" id="KW-1185">Reference proteome</keyword>
<evidence type="ECO:0000313" key="2">
    <source>
        <dbReference type="Proteomes" id="UP001404956"/>
    </source>
</evidence>
<dbReference type="EMBL" id="BAABRV010000004">
    <property type="protein sequence ID" value="GAA5533566.1"/>
    <property type="molecule type" value="Genomic_DNA"/>
</dbReference>
<organism evidence="1 2">
    <name type="scientific">Deinococcus aluminii</name>
    <dbReference type="NCBI Taxonomy" id="1656885"/>
    <lineage>
        <taxon>Bacteria</taxon>
        <taxon>Thermotogati</taxon>
        <taxon>Deinococcota</taxon>
        <taxon>Deinococci</taxon>
        <taxon>Deinococcales</taxon>
        <taxon>Deinococcaceae</taxon>
        <taxon>Deinococcus</taxon>
    </lineage>
</organism>
<accession>A0ABP9XDX5</accession>
<protein>
    <submittedName>
        <fullName evidence="1">Uncharacterized protein</fullName>
    </submittedName>
</protein>
<proteinExistence type="predicted"/>
<evidence type="ECO:0000313" key="1">
    <source>
        <dbReference type="EMBL" id="GAA5533566.1"/>
    </source>
</evidence>
<gene>
    <name evidence="1" type="ORF">Dalu01_01972</name>
</gene>